<name>A0AAV6FJK8_9TELE</name>
<dbReference type="Gene3D" id="2.60.200.10">
    <property type="match status" value="1"/>
</dbReference>
<comment type="caution">
    <text evidence="8">The sequence shown here is derived from an EMBL/GenBank/DDBJ whole genome shotgun (WGS) entry which is preliminary data.</text>
</comment>
<dbReference type="InterPro" id="IPR019471">
    <property type="entry name" value="Interferon_reg_factor-3"/>
</dbReference>
<dbReference type="GO" id="GO:0000981">
    <property type="term" value="F:DNA-binding transcription factor activity, RNA polymerase II-specific"/>
    <property type="evidence" value="ECO:0007669"/>
    <property type="project" value="TreeGrafter"/>
</dbReference>
<evidence type="ECO:0000256" key="1">
    <source>
        <dbReference type="ARBA" id="ARBA00004123"/>
    </source>
</evidence>
<keyword evidence="4" id="KW-0010">Activator</keyword>
<dbReference type="GO" id="GO:0005634">
    <property type="term" value="C:nucleus"/>
    <property type="evidence" value="ECO:0007669"/>
    <property type="project" value="UniProtKB-SubCell"/>
</dbReference>
<keyword evidence="9" id="KW-1185">Reference proteome</keyword>
<dbReference type="PANTHER" id="PTHR11949:SF1">
    <property type="entry name" value="INTERFERON REGULATORY FACTOR 3"/>
    <property type="match status" value="1"/>
</dbReference>
<evidence type="ECO:0000256" key="6">
    <source>
        <dbReference type="ARBA" id="ARBA00023242"/>
    </source>
</evidence>
<dbReference type="SMART" id="SM00348">
    <property type="entry name" value="IRF"/>
    <property type="match status" value="1"/>
</dbReference>
<keyword evidence="5" id="KW-0804">Transcription</keyword>
<dbReference type="InterPro" id="IPR001346">
    <property type="entry name" value="Interferon_reg_fact_DNA-bd_dom"/>
</dbReference>
<keyword evidence="2" id="KW-0805">Transcription regulation</keyword>
<dbReference type="InterPro" id="IPR036390">
    <property type="entry name" value="WH_DNA-bd_sf"/>
</dbReference>
<accession>A0AAV6FJK8</accession>
<dbReference type="PANTHER" id="PTHR11949">
    <property type="entry name" value="INTERFERON REGULATORY FACTOR"/>
    <property type="match status" value="1"/>
</dbReference>
<dbReference type="EMBL" id="JADWDJ010000022">
    <property type="protein sequence ID" value="KAG5262690.1"/>
    <property type="molecule type" value="Genomic_DNA"/>
</dbReference>
<dbReference type="PROSITE" id="PS00601">
    <property type="entry name" value="IRF_1"/>
    <property type="match status" value="1"/>
</dbReference>
<feature type="domain" description="IRF tryptophan pentad repeat" evidence="7">
    <location>
        <begin position="5"/>
        <end position="111"/>
    </location>
</feature>
<evidence type="ECO:0000313" key="8">
    <source>
        <dbReference type="EMBL" id="KAG5262690.1"/>
    </source>
</evidence>
<proteinExistence type="predicted"/>
<reference evidence="8" key="1">
    <citation type="submission" date="2020-10" db="EMBL/GenBank/DDBJ databases">
        <title>Chromosome-scale genome assembly of the Allis shad, Alosa alosa.</title>
        <authorList>
            <person name="Margot Z."/>
            <person name="Christophe K."/>
            <person name="Cabau C."/>
            <person name="Louis A."/>
            <person name="Berthelot C."/>
            <person name="Parey E."/>
            <person name="Roest Crollius H."/>
            <person name="Montfort J."/>
            <person name="Robinson-Rechavi M."/>
            <person name="Bucao C."/>
            <person name="Bouchez O."/>
            <person name="Gislard M."/>
            <person name="Lluch J."/>
            <person name="Milhes M."/>
            <person name="Lampietro C."/>
            <person name="Lopez Roques C."/>
            <person name="Donnadieu C."/>
            <person name="Braasch I."/>
            <person name="Desvignes T."/>
            <person name="Postlethwait J."/>
            <person name="Bobe J."/>
            <person name="Guiguen Y."/>
        </authorList>
    </citation>
    <scope>NUCLEOTIDE SEQUENCE</scope>
    <source>
        <strain evidence="8">M-15738</strain>
        <tissue evidence="8">Blood</tissue>
    </source>
</reference>
<dbReference type="Pfam" id="PF10401">
    <property type="entry name" value="IRF-3"/>
    <property type="match status" value="1"/>
</dbReference>
<sequence length="454" mass="50923">MANPKPLLIPWLKEQIDSRRYPGVNWTNVEQTEFCIPWKHALRQDSNSDDILIFKAWAEASLGRQSDGGAPGDPSVWKRNFRSALRARGFSMVLDNKNDAANPHKVYRWPTEGSQSSASCEASPEQDSSFETVPLTVDLYLAEEEIFQNNSQDLLQQCLDGLCIYEPHIDLPAGVDGGVVQCIVVPDTVPQGTAVPEANGAAFGEWYPVQDTLDVDPQHLGFPVEEVQVAPNIDQAQVQPVMTTPQPMPFKTWFNVVVYYRGQKVKEELVTNETGFRLAYRQDDHLPSDPALLTVLLPPPANIHDQKQLELTTTILENMGRGLEVKVNGSNVYGSRHGESHVFWSVDKHERSSNPRELAKQEPETIFSLDQFISDFTGFTSKQGKCPPTSLFFCVGEKWPDPKFRPWEKKLIMVEVIFDVLERLKIIAVEGGASSLQSSVELQLSLEQIMMDLS</sequence>
<evidence type="ECO:0000313" key="9">
    <source>
        <dbReference type="Proteomes" id="UP000823561"/>
    </source>
</evidence>
<dbReference type="PRINTS" id="PR00267">
    <property type="entry name" value="INTFRNREGFCT"/>
</dbReference>
<dbReference type="PROSITE" id="PS51507">
    <property type="entry name" value="IRF_2"/>
    <property type="match status" value="1"/>
</dbReference>
<evidence type="ECO:0000256" key="5">
    <source>
        <dbReference type="ARBA" id="ARBA00023163"/>
    </source>
</evidence>
<dbReference type="InterPro" id="IPR036388">
    <property type="entry name" value="WH-like_DNA-bd_sf"/>
</dbReference>
<dbReference type="Proteomes" id="UP000823561">
    <property type="component" value="Chromosome 22"/>
</dbReference>
<evidence type="ECO:0000256" key="2">
    <source>
        <dbReference type="ARBA" id="ARBA00023015"/>
    </source>
</evidence>
<dbReference type="Pfam" id="PF00605">
    <property type="entry name" value="IRF"/>
    <property type="match status" value="1"/>
</dbReference>
<dbReference type="Gene3D" id="1.10.10.10">
    <property type="entry name" value="Winged helix-like DNA-binding domain superfamily/Winged helix DNA-binding domain"/>
    <property type="match status" value="1"/>
</dbReference>
<keyword evidence="3" id="KW-0238">DNA-binding</keyword>
<organism evidence="8 9">
    <name type="scientific">Alosa alosa</name>
    <name type="common">allis shad</name>
    <dbReference type="NCBI Taxonomy" id="278164"/>
    <lineage>
        <taxon>Eukaryota</taxon>
        <taxon>Metazoa</taxon>
        <taxon>Chordata</taxon>
        <taxon>Craniata</taxon>
        <taxon>Vertebrata</taxon>
        <taxon>Euteleostomi</taxon>
        <taxon>Actinopterygii</taxon>
        <taxon>Neopterygii</taxon>
        <taxon>Teleostei</taxon>
        <taxon>Clupei</taxon>
        <taxon>Clupeiformes</taxon>
        <taxon>Clupeoidei</taxon>
        <taxon>Clupeidae</taxon>
        <taxon>Alosa</taxon>
    </lineage>
</organism>
<dbReference type="FunFam" id="1.10.10.10:FF:000041">
    <property type="entry name" value="Interferon regulatory factor 4"/>
    <property type="match status" value="1"/>
</dbReference>
<dbReference type="GO" id="GO:0000978">
    <property type="term" value="F:RNA polymerase II cis-regulatory region sequence-specific DNA binding"/>
    <property type="evidence" value="ECO:0007669"/>
    <property type="project" value="TreeGrafter"/>
</dbReference>
<dbReference type="GO" id="GO:0002376">
    <property type="term" value="P:immune system process"/>
    <property type="evidence" value="ECO:0007669"/>
    <property type="project" value="TreeGrafter"/>
</dbReference>
<protein>
    <recommendedName>
        <fullName evidence="7">IRF tryptophan pentad repeat domain-containing protein</fullName>
    </recommendedName>
</protein>
<evidence type="ECO:0000259" key="7">
    <source>
        <dbReference type="PROSITE" id="PS51507"/>
    </source>
</evidence>
<dbReference type="SUPFAM" id="SSF46785">
    <property type="entry name" value="Winged helix' DNA-binding domain"/>
    <property type="match status" value="1"/>
</dbReference>
<comment type="subcellular location">
    <subcellularLocation>
        <location evidence="1">Nucleus</location>
    </subcellularLocation>
</comment>
<dbReference type="SUPFAM" id="SSF49879">
    <property type="entry name" value="SMAD/FHA domain"/>
    <property type="match status" value="1"/>
</dbReference>
<dbReference type="AlphaFoldDB" id="A0AAV6FJK8"/>
<gene>
    <name evidence="8" type="ORF">AALO_G00277810</name>
</gene>
<evidence type="ECO:0000256" key="3">
    <source>
        <dbReference type="ARBA" id="ARBA00023125"/>
    </source>
</evidence>
<dbReference type="GO" id="GO:0045944">
    <property type="term" value="P:positive regulation of transcription by RNA polymerase II"/>
    <property type="evidence" value="ECO:0007669"/>
    <property type="project" value="UniProtKB-ARBA"/>
</dbReference>
<keyword evidence="6" id="KW-0539">Nucleus</keyword>
<evidence type="ECO:0000256" key="4">
    <source>
        <dbReference type="ARBA" id="ARBA00023159"/>
    </source>
</evidence>
<dbReference type="InterPro" id="IPR008984">
    <property type="entry name" value="SMAD_FHA_dom_sf"/>
</dbReference>
<dbReference type="InterPro" id="IPR017855">
    <property type="entry name" value="SMAD-like_dom_sf"/>
</dbReference>
<dbReference type="InterPro" id="IPR019817">
    <property type="entry name" value="Interferon_reg_fac_CS"/>
</dbReference>
<dbReference type="CDD" id="cd00103">
    <property type="entry name" value="IRF"/>
    <property type="match status" value="1"/>
</dbReference>
<dbReference type="SMART" id="SM01243">
    <property type="entry name" value="IRF-3"/>
    <property type="match status" value="1"/>
</dbReference>